<gene>
    <name evidence="2" type="ORF">GV828_00635</name>
</gene>
<dbReference type="RefSeq" id="WP_166535536.1">
    <property type="nucleotide sequence ID" value="NZ_JAABLM010000001.1"/>
</dbReference>
<keyword evidence="3" id="KW-1185">Reference proteome</keyword>
<evidence type="ECO:0000313" key="3">
    <source>
        <dbReference type="Proteomes" id="UP000798602"/>
    </source>
</evidence>
<keyword evidence="1" id="KW-0812">Transmembrane</keyword>
<keyword evidence="1" id="KW-0472">Membrane</keyword>
<comment type="caution">
    <text evidence="2">The sequence shown here is derived from an EMBL/GenBank/DDBJ whole genome shotgun (WGS) entry which is preliminary data.</text>
</comment>
<feature type="transmembrane region" description="Helical" evidence="1">
    <location>
        <begin position="122"/>
        <end position="142"/>
    </location>
</feature>
<accession>A0ABW9Z4S9</accession>
<evidence type="ECO:0000256" key="1">
    <source>
        <dbReference type="SAM" id="Phobius"/>
    </source>
</evidence>
<proteinExistence type="predicted"/>
<keyword evidence="1" id="KW-1133">Transmembrane helix</keyword>
<sequence>MNIKNFLSGFGGAIVLNILHESFKHSAIDSPRIDKVGEEAVQKTLGFFGKQISNPQTLYNTTLAGDLLSNAAYYSMIAKDPTNAWSKALSLGLTAGIGAVMIPEKVGLNDKPVAKNTQRQVLTVGFYVAGALATAAIVKLLAKK</sequence>
<name>A0ABW9Z4S9_9FLAO</name>
<reference evidence="3" key="1">
    <citation type="submission" date="2020-01" db="EMBL/GenBank/DDBJ databases">
        <title>Sphingomonas sp. strain CSW-10.</title>
        <authorList>
            <person name="Chen W.-M."/>
        </authorList>
    </citation>
    <scope>NUCLEOTIDE SEQUENCE [LARGE SCALE GENOMIC DNA]</scope>
    <source>
        <strain evidence="3">NST-5</strain>
    </source>
</reference>
<organism evidence="2 3">
    <name type="scientific">Flavobacterium ichthyis</name>
    <dbReference type="NCBI Taxonomy" id="2698827"/>
    <lineage>
        <taxon>Bacteria</taxon>
        <taxon>Pseudomonadati</taxon>
        <taxon>Bacteroidota</taxon>
        <taxon>Flavobacteriia</taxon>
        <taxon>Flavobacteriales</taxon>
        <taxon>Flavobacteriaceae</taxon>
        <taxon>Flavobacterium</taxon>
    </lineage>
</organism>
<evidence type="ECO:0000313" key="2">
    <source>
        <dbReference type="EMBL" id="NBL63699.1"/>
    </source>
</evidence>
<dbReference type="Proteomes" id="UP000798602">
    <property type="component" value="Unassembled WGS sequence"/>
</dbReference>
<dbReference type="EMBL" id="JAABLM010000001">
    <property type="protein sequence ID" value="NBL63699.1"/>
    <property type="molecule type" value="Genomic_DNA"/>
</dbReference>
<protein>
    <submittedName>
        <fullName evidence="2">Uncharacterized protein</fullName>
    </submittedName>
</protein>